<gene>
    <name evidence="11" type="ORF">SD70_12380</name>
</gene>
<protein>
    <submittedName>
        <fullName evidence="11">Peptide ABC transporter ATPase</fullName>
    </submittedName>
</protein>
<dbReference type="InterPro" id="IPR050388">
    <property type="entry name" value="ABC_Ni/Peptide_Import"/>
</dbReference>
<keyword evidence="9" id="KW-0472">Membrane</keyword>
<keyword evidence="7" id="KW-0067">ATP-binding</keyword>
<evidence type="ECO:0000256" key="9">
    <source>
        <dbReference type="ARBA" id="ARBA00023136"/>
    </source>
</evidence>
<evidence type="ECO:0000256" key="4">
    <source>
        <dbReference type="ARBA" id="ARBA00022475"/>
    </source>
</evidence>
<dbReference type="SUPFAM" id="SSF52540">
    <property type="entry name" value="P-loop containing nucleoside triphosphate hydrolases"/>
    <property type="match status" value="1"/>
</dbReference>
<dbReference type="InterPro" id="IPR003593">
    <property type="entry name" value="AAA+_ATPase"/>
</dbReference>
<evidence type="ECO:0000256" key="1">
    <source>
        <dbReference type="ARBA" id="ARBA00004202"/>
    </source>
</evidence>
<dbReference type="InterPro" id="IPR017871">
    <property type="entry name" value="ABC_transporter-like_CS"/>
</dbReference>
<keyword evidence="6" id="KW-0547">Nucleotide-binding</keyword>
<keyword evidence="8" id="KW-1278">Translocase</keyword>
<evidence type="ECO:0000313" key="11">
    <source>
        <dbReference type="EMBL" id="KIL40547.1"/>
    </source>
</evidence>
<dbReference type="PANTHER" id="PTHR43297">
    <property type="entry name" value="OLIGOPEPTIDE TRANSPORT ATP-BINDING PROTEIN APPD"/>
    <property type="match status" value="1"/>
</dbReference>
<evidence type="ECO:0000256" key="3">
    <source>
        <dbReference type="ARBA" id="ARBA00022448"/>
    </source>
</evidence>
<evidence type="ECO:0000313" key="12">
    <source>
        <dbReference type="Proteomes" id="UP000031967"/>
    </source>
</evidence>
<dbReference type="EMBL" id="JXAK01000019">
    <property type="protein sequence ID" value="KIL40547.1"/>
    <property type="molecule type" value="Genomic_DNA"/>
</dbReference>
<dbReference type="PANTHER" id="PTHR43297:SF14">
    <property type="entry name" value="ATPASE AAA-TYPE CORE DOMAIN-CONTAINING PROTEIN"/>
    <property type="match status" value="1"/>
</dbReference>
<comment type="caution">
    <text evidence="11">The sequence shown here is derived from an EMBL/GenBank/DDBJ whole genome shotgun (WGS) entry which is preliminary data.</text>
</comment>
<keyword evidence="12" id="KW-1185">Reference proteome</keyword>
<reference evidence="11 12" key="1">
    <citation type="submission" date="2014-12" db="EMBL/GenBank/DDBJ databases">
        <title>Draft genome sequence of Paenibacillus kamchatkensis strain B-2647.</title>
        <authorList>
            <person name="Karlyshev A.V."/>
            <person name="Kudryashova E.B."/>
        </authorList>
    </citation>
    <scope>NUCLEOTIDE SEQUENCE [LARGE SCALE GENOMIC DNA]</scope>
    <source>
        <strain evidence="11 12">VKM B-2647</strain>
    </source>
</reference>
<dbReference type="NCBIfam" id="TIGR01727">
    <property type="entry name" value="oligo_HPY"/>
    <property type="match status" value="1"/>
</dbReference>
<dbReference type="InterPro" id="IPR027417">
    <property type="entry name" value="P-loop_NTPase"/>
</dbReference>
<dbReference type="CDD" id="cd03257">
    <property type="entry name" value="ABC_NikE_OppD_transporters"/>
    <property type="match status" value="1"/>
</dbReference>
<proteinExistence type="inferred from homology"/>
<keyword evidence="4" id="KW-1003">Cell membrane</keyword>
<dbReference type="PROSITE" id="PS50893">
    <property type="entry name" value="ABC_TRANSPORTER_2"/>
    <property type="match status" value="1"/>
</dbReference>
<evidence type="ECO:0000256" key="7">
    <source>
        <dbReference type="ARBA" id="ARBA00022840"/>
    </source>
</evidence>
<dbReference type="Pfam" id="PF08352">
    <property type="entry name" value="oligo_HPY"/>
    <property type="match status" value="1"/>
</dbReference>
<name>A0ABR5AHQ0_9BACL</name>
<dbReference type="RefSeq" id="WP_041047880.1">
    <property type="nucleotide sequence ID" value="NZ_JXAK01000019.1"/>
</dbReference>
<keyword evidence="3" id="KW-0813">Transport</keyword>
<dbReference type="Pfam" id="PF00005">
    <property type="entry name" value="ABC_tran"/>
    <property type="match status" value="1"/>
</dbReference>
<evidence type="ECO:0000256" key="8">
    <source>
        <dbReference type="ARBA" id="ARBA00022967"/>
    </source>
</evidence>
<dbReference type="PROSITE" id="PS00211">
    <property type="entry name" value="ABC_TRANSPORTER_1"/>
    <property type="match status" value="1"/>
</dbReference>
<evidence type="ECO:0000256" key="5">
    <source>
        <dbReference type="ARBA" id="ARBA00022519"/>
    </source>
</evidence>
<dbReference type="SMART" id="SM00382">
    <property type="entry name" value="AAA"/>
    <property type="match status" value="1"/>
</dbReference>
<dbReference type="InterPro" id="IPR013563">
    <property type="entry name" value="Oligopep_ABC_C"/>
</dbReference>
<dbReference type="Gene3D" id="3.40.50.300">
    <property type="entry name" value="P-loop containing nucleotide triphosphate hydrolases"/>
    <property type="match status" value="1"/>
</dbReference>
<sequence>MGRQEEVILEMKDVKVHFHLDEGVLKAVDGVDLRIKRGKTLGIVGESGCGKSVTSQALLRIVPKPGEVQGKILLYRGGKDGTDEPVDLVKLDPRGKQIRDIRGGEIAMIFQEPMKAFSPIHTIGNQIIEAILLHTTDDKEEAYRLGVNILQKVGMSNPEQRMGEYPHQLSGGMRQRAMIAMALSCNPSILIADEPTTALDVTVQAQVLQLINDLKEKSDTAVIFITHDLGVIAEMSDDVAVMYLGKVVEYTDVDTLFHAPKHPYTKALLNSIPSVSMEKKRLESIEGTVPFPMNLPQGCGFYSRCKHAVDGVCNAADVPLVEVAAGHHVRCLMVESERTEQEVEA</sequence>
<dbReference type="InterPro" id="IPR003439">
    <property type="entry name" value="ABC_transporter-like_ATP-bd"/>
</dbReference>
<evidence type="ECO:0000256" key="6">
    <source>
        <dbReference type="ARBA" id="ARBA00022741"/>
    </source>
</evidence>
<organism evidence="11 12">
    <name type="scientific">Gordoniibacillus kamchatkensis</name>
    <dbReference type="NCBI Taxonomy" id="1590651"/>
    <lineage>
        <taxon>Bacteria</taxon>
        <taxon>Bacillati</taxon>
        <taxon>Bacillota</taxon>
        <taxon>Bacilli</taxon>
        <taxon>Bacillales</taxon>
        <taxon>Paenibacillaceae</taxon>
        <taxon>Gordoniibacillus</taxon>
    </lineage>
</organism>
<dbReference type="Proteomes" id="UP000031967">
    <property type="component" value="Unassembled WGS sequence"/>
</dbReference>
<feature type="domain" description="ABC transporter" evidence="10">
    <location>
        <begin position="9"/>
        <end position="269"/>
    </location>
</feature>
<keyword evidence="5" id="KW-0997">Cell inner membrane</keyword>
<comment type="subcellular location">
    <subcellularLocation>
        <location evidence="1">Cell membrane</location>
        <topology evidence="1">Peripheral membrane protein</topology>
    </subcellularLocation>
</comment>
<accession>A0ABR5AHQ0</accession>
<evidence type="ECO:0000259" key="10">
    <source>
        <dbReference type="PROSITE" id="PS50893"/>
    </source>
</evidence>
<evidence type="ECO:0000256" key="2">
    <source>
        <dbReference type="ARBA" id="ARBA00005417"/>
    </source>
</evidence>
<comment type="similarity">
    <text evidence="2">Belongs to the ABC transporter superfamily.</text>
</comment>